<name>A0A836E240_9HYME</name>
<keyword evidence="3" id="KW-0175">Coiled coil</keyword>
<dbReference type="GO" id="GO:0140672">
    <property type="term" value="C:ATAC complex"/>
    <property type="evidence" value="ECO:0007669"/>
    <property type="project" value="UniProtKB-ARBA"/>
</dbReference>
<dbReference type="PROSITE" id="PS51518">
    <property type="entry name" value="SGF29_C"/>
    <property type="match status" value="1"/>
</dbReference>
<feature type="non-terminal residue" evidence="7">
    <location>
        <position position="431"/>
    </location>
</feature>
<dbReference type="Pfam" id="PF07039">
    <property type="entry name" value="SGF29_Tudor"/>
    <property type="match status" value="1"/>
</dbReference>
<dbReference type="AlphaFoldDB" id="A0A836E240"/>
<dbReference type="FunFam" id="2.30.30.140:FF:000026">
    <property type="entry name" value="SAGA-associated factor 29 homolog"/>
    <property type="match status" value="1"/>
</dbReference>
<keyword evidence="4" id="KW-0804">Transcription</keyword>
<evidence type="ECO:0000256" key="3">
    <source>
        <dbReference type="ARBA" id="ARBA00023054"/>
    </source>
</evidence>
<proteinExistence type="predicted"/>
<feature type="non-terminal residue" evidence="7">
    <location>
        <position position="1"/>
    </location>
</feature>
<dbReference type="Pfam" id="PF17906">
    <property type="entry name" value="HTH_48"/>
    <property type="match status" value="1"/>
</dbReference>
<dbReference type="Proteomes" id="UP000668214">
    <property type="component" value="Unassembled WGS sequence"/>
</dbReference>
<dbReference type="PANTHER" id="PTHR21539">
    <property type="entry name" value="SAGA-ASSOCIATED FACTOR 29"/>
    <property type="match status" value="1"/>
</dbReference>
<dbReference type="InterPro" id="IPR036397">
    <property type="entry name" value="RNaseH_sf"/>
</dbReference>
<evidence type="ECO:0000256" key="2">
    <source>
        <dbReference type="ARBA" id="ARBA00023015"/>
    </source>
</evidence>
<dbReference type="InterPro" id="IPR010750">
    <property type="entry name" value="SGF29_tudor-like_dom"/>
</dbReference>
<dbReference type="EMBL" id="JAANIA010002908">
    <property type="protein sequence ID" value="KAG5307644.1"/>
    <property type="molecule type" value="Genomic_DNA"/>
</dbReference>
<protein>
    <submittedName>
        <fullName evidence="7">SGF29 factor</fullName>
    </submittedName>
</protein>
<dbReference type="InterPro" id="IPR037802">
    <property type="entry name" value="SGF29"/>
</dbReference>
<dbReference type="GO" id="GO:0005634">
    <property type="term" value="C:nucleus"/>
    <property type="evidence" value="ECO:0007669"/>
    <property type="project" value="UniProtKB-SubCell"/>
</dbReference>
<dbReference type="GO" id="GO:0000124">
    <property type="term" value="C:SAGA complex"/>
    <property type="evidence" value="ECO:0007669"/>
    <property type="project" value="InterPro"/>
</dbReference>
<dbReference type="InterPro" id="IPR047287">
    <property type="entry name" value="Tudor_SGF29_rpt2"/>
</dbReference>
<keyword evidence="5" id="KW-0539">Nucleus</keyword>
<keyword evidence="2" id="KW-0805">Transcription regulation</keyword>
<dbReference type="CDD" id="cd20393">
    <property type="entry name" value="Tudor_SGF29_rpt1"/>
    <property type="match status" value="1"/>
</dbReference>
<accession>A0A836E240</accession>
<dbReference type="FunFam" id="2.30.30.140:FF:000029">
    <property type="entry name" value="SAGA-associated factor 29 homolog"/>
    <property type="match status" value="1"/>
</dbReference>
<reference evidence="7" key="1">
    <citation type="submission" date="2020-02" db="EMBL/GenBank/DDBJ databases">
        <title>Relaxed selection underlies rapid genomic changes in the transitions from sociality to social parasitism in ants.</title>
        <authorList>
            <person name="Bi X."/>
        </authorList>
    </citation>
    <scope>NUCLEOTIDE SEQUENCE</scope>
    <source>
        <strain evidence="7">BGI-DK2014c</strain>
        <tissue evidence="7">Whole body</tissue>
    </source>
</reference>
<evidence type="ECO:0000256" key="1">
    <source>
        <dbReference type="ARBA" id="ARBA00004123"/>
    </source>
</evidence>
<dbReference type="Gene3D" id="3.30.420.10">
    <property type="entry name" value="Ribonuclease H-like superfamily/Ribonuclease H"/>
    <property type="match status" value="1"/>
</dbReference>
<evidence type="ECO:0000313" key="8">
    <source>
        <dbReference type="Proteomes" id="UP000668214"/>
    </source>
</evidence>
<evidence type="ECO:0000256" key="4">
    <source>
        <dbReference type="ARBA" id="ARBA00023163"/>
    </source>
</evidence>
<sequence>MSKFVPNKVYLRGILLHYFIQKKSAAEAHRILVQTYGDNALSDTTCRDWFRRFKNNDFQLEDKERSGAPTKFQDKELEQLLDHGGSLSTHVGKPVKTYLETLKWKVLPHPPYSPDIAPSDFHLFLPNTRPPKIIVSFIMPFTADAAATQIQERLKNIYNLVHEIENQRVRSEHNLNSIMKTHEKVTPDDKVSPYYQQKLKNLYNAAVTDTQQEEEILRKALGKINEIRTIRNERRIQARQAGNKETIRRGALMKMLLSTAQTLPLYVGKTPGGKPPPLCGAIPAEPTYIAKMGDMVAALVKGNEEGENWILAEVVQFIVATNKYEVDDIDEEQKDRHTLSRRRVVPLPLMRANPETDPHALFSKGSTVMALYPQTTCFYKAIVQRQPSTATEEYLILFEDAAYETGYSPPLSIAQRYVISIKESKKNKSQC</sequence>
<feature type="domain" description="SGF29 C-terminal" evidence="6">
    <location>
        <begin position="286"/>
        <end position="427"/>
    </location>
</feature>
<dbReference type="GO" id="GO:0003676">
    <property type="term" value="F:nucleic acid binding"/>
    <property type="evidence" value="ECO:0007669"/>
    <property type="project" value="InterPro"/>
</dbReference>
<keyword evidence="8" id="KW-1185">Reference proteome</keyword>
<dbReference type="InterPro" id="IPR041426">
    <property type="entry name" value="Mos1_HTH"/>
</dbReference>
<comment type="caution">
    <text evidence="7">The sequence shown here is derived from an EMBL/GenBank/DDBJ whole genome shotgun (WGS) entry which is preliminary data.</text>
</comment>
<dbReference type="InterPro" id="IPR047288">
    <property type="entry name" value="Tudor_SGF29_rpt1"/>
</dbReference>
<organism evidence="7 8">
    <name type="scientific">Pseudoatta argentina</name>
    <dbReference type="NCBI Taxonomy" id="621737"/>
    <lineage>
        <taxon>Eukaryota</taxon>
        <taxon>Metazoa</taxon>
        <taxon>Ecdysozoa</taxon>
        <taxon>Arthropoda</taxon>
        <taxon>Hexapoda</taxon>
        <taxon>Insecta</taxon>
        <taxon>Pterygota</taxon>
        <taxon>Neoptera</taxon>
        <taxon>Endopterygota</taxon>
        <taxon>Hymenoptera</taxon>
        <taxon>Apocrita</taxon>
        <taxon>Aculeata</taxon>
        <taxon>Formicoidea</taxon>
        <taxon>Formicidae</taxon>
        <taxon>Myrmicinae</taxon>
        <taxon>Pseudoatta</taxon>
    </lineage>
</organism>
<dbReference type="Gene3D" id="1.10.10.1450">
    <property type="match status" value="1"/>
</dbReference>
<comment type="subcellular location">
    <subcellularLocation>
        <location evidence="1">Nucleus</location>
    </subcellularLocation>
</comment>
<dbReference type="CDD" id="cd20394">
    <property type="entry name" value="Tudor_SGF29_rpt2"/>
    <property type="match status" value="1"/>
</dbReference>
<dbReference type="PANTHER" id="PTHR21539:SF0">
    <property type="entry name" value="SAGA-ASSOCIATED FACTOR 29"/>
    <property type="match status" value="1"/>
</dbReference>
<gene>
    <name evidence="7" type="primary">Sgf29</name>
    <name evidence="7" type="ORF">G6Z78_0012327</name>
</gene>
<evidence type="ECO:0000259" key="6">
    <source>
        <dbReference type="PROSITE" id="PS51518"/>
    </source>
</evidence>
<evidence type="ECO:0000313" key="7">
    <source>
        <dbReference type="EMBL" id="KAG5307644.1"/>
    </source>
</evidence>
<evidence type="ECO:0000256" key="5">
    <source>
        <dbReference type="ARBA" id="ARBA00023242"/>
    </source>
</evidence>
<dbReference type="Gene3D" id="2.30.30.140">
    <property type="match status" value="2"/>
</dbReference>